<feature type="compositionally biased region" description="Polar residues" evidence="1">
    <location>
        <begin position="186"/>
        <end position="195"/>
    </location>
</feature>
<dbReference type="AlphaFoldDB" id="A0AAN6R1Y0"/>
<feature type="compositionally biased region" description="Polar residues" evidence="1">
    <location>
        <begin position="45"/>
        <end position="67"/>
    </location>
</feature>
<organism evidence="3 4">
    <name type="scientific">Friedmanniomyces endolithicus</name>
    <dbReference type="NCBI Taxonomy" id="329885"/>
    <lineage>
        <taxon>Eukaryota</taxon>
        <taxon>Fungi</taxon>
        <taxon>Dikarya</taxon>
        <taxon>Ascomycota</taxon>
        <taxon>Pezizomycotina</taxon>
        <taxon>Dothideomycetes</taxon>
        <taxon>Dothideomycetidae</taxon>
        <taxon>Mycosphaerellales</taxon>
        <taxon>Teratosphaeriaceae</taxon>
        <taxon>Friedmanniomyces</taxon>
    </lineage>
</organism>
<feature type="compositionally biased region" description="Polar residues" evidence="1">
    <location>
        <begin position="228"/>
        <end position="239"/>
    </location>
</feature>
<protein>
    <recommendedName>
        <fullName evidence="5">Nuclear pore complex component</fullName>
    </recommendedName>
</protein>
<feature type="compositionally biased region" description="Polar residues" evidence="1">
    <location>
        <begin position="202"/>
        <end position="221"/>
    </location>
</feature>
<name>A0AAN6R1Y0_9PEZI</name>
<feature type="compositionally biased region" description="Polar residues" evidence="1">
    <location>
        <begin position="259"/>
        <end position="269"/>
    </location>
</feature>
<dbReference type="PANTHER" id="PTHR28003:SF1">
    <property type="entry name" value="NUCLEOPORIN POM34"/>
    <property type="match status" value="1"/>
</dbReference>
<evidence type="ECO:0008006" key="5">
    <source>
        <dbReference type="Google" id="ProtNLM"/>
    </source>
</evidence>
<dbReference type="GO" id="GO:0070762">
    <property type="term" value="C:nuclear pore transmembrane ring"/>
    <property type="evidence" value="ECO:0007669"/>
    <property type="project" value="TreeGrafter"/>
</dbReference>
<feature type="region of interest" description="Disordered" evidence="1">
    <location>
        <begin position="45"/>
        <end position="75"/>
    </location>
</feature>
<feature type="compositionally biased region" description="Low complexity" evidence="1">
    <location>
        <begin position="240"/>
        <end position="250"/>
    </location>
</feature>
<feature type="region of interest" description="Disordered" evidence="1">
    <location>
        <begin position="1"/>
        <end position="29"/>
    </location>
</feature>
<accession>A0AAN6R1Y0</accession>
<dbReference type="EMBL" id="JAUJLE010000005">
    <property type="protein sequence ID" value="KAK1013802.1"/>
    <property type="molecule type" value="Genomic_DNA"/>
</dbReference>
<dbReference type="Proteomes" id="UP001175353">
    <property type="component" value="Unassembled WGS sequence"/>
</dbReference>
<evidence type="ECO:0000256" key="2">
    <source>
        <dbReference type="SAM" id="Phobius"/>
    </source>
</evidence>
<feature type="region of interest" description="Disordered" evidence="1">
    <location>
        <begin position="169"/>
        <end position="290"/>
    </location>
</feature>
<feature type="transmembrane region" description="Helical" evidence="2">
    <location>
        <begin position="134"/>
        <end position="154"/>
    </location>
</feature>
<feature type="compositionally biased region" description="Gly residues" evidence="1">
    <location>
        <begin position="311"/>
        <end position="323"/>
    </location>
</feature>
<dbReference type="GO" id="GO:0006606">
    <property type="term" value="P:protein import into nucleus"/>
    <property type="evidence" value="ECO:0007669"/>
    <property type="project" value="TreeGrafter"/>
</dbReference>
<proteinExistence type="predicted"/>
<dbReference type="InterPro" id="IPR012578">
    <property type="entry name" value="Nucl_pore_cmplx"/>
</dbReference>
<dbReference type="GO" id="GO:0030474">
    <property type="term" value="P:spindle pole body duplication"/>
    <property type="evidence" value="ECO:0007669"/>
    <property type="project" value="TreeGrafter"/>
</dbReference>
<keyword evidence="2" id="KW-0472">Membrane</keyword>
<evidence type="ECO:0000313" key="4">
    <source>
        <dbReference type="Proteomes" id="UP001175353"/>
    </source>
</evidence>
<feature type="transmembrane region" description="Helical" evidence="2">
    <location>
        <begin position="102"/>
        <end position="122"/>
    </location>
</feature>
<keyword evidence="2" id="KW-1133">Transmembrane helix</keyword>
<sequence length="323" mass="34351">MSATSLVQRIPSASTVASALTPSSNNSKVASPLATVASLLPSLSLTPQKSKTSNTSTPQRPSTTQGDASPIATPGEWQHPRYQELVQRQNANRFDATNMRIVGMNTGFMATSILVPFLISLILPRSWLLIAEPYYTYTLFAIRLFFALNIVFAFTPLLKPRDNCDDVPLTPSQRQLLGLPPMSRPATPQEQQQYVTPPRYSRSATPQSNTSSLRAQGSGSPLNGRPLESSTSQLRQRSVSGSPGLGPSPLAYGLKSGGRRTSFQSSPLSTPDFDAAGSISTPTKSGKASVGLNSKWLYEKGRGSPRSSLGGLSGFGGGGSVFN</sequence>
<keyword evidence="2" id="KW-0812">Transmembrane</keyword>
<keyword evidence="4" id="KW-1185">Reference proteome</keyword>
<dbReference type="Pfam" id="PF08058">
    <property type="entry name" value="NPCC"/>
    <property type="match status" value="1"/>
</dbReference>
<reference evidence="3" key="1">
    <citation type="submission" date="2023-06" db="EMBL/GenBank/DDBJ databases">
        <title>Black Yeasts Isolated from many extreme environments.</title>
        <authorList>
            <person name="Coleine C."/>
            <person name="Stajich J.E."/>
            <person name="Selbmann L."/>
        </authorList>
    </citation>
    <scope>NUCLEOTIDE SEQUENCE</scope>
    <source>
        <strain evidence="3">CCFEE 5200</strain>
    </source>
</reference>
<dbReference type="PANTHER" id="PTHR28003">
    <property type="entry name" value="NUCLEOPORIN POM34"/>
    <property type="match status" value="1"/>
</dbReference>
<evidence type="ECO:0000313" key="3">
    <source>
        <dbReference type="EMBL" id="KAK1013802.1"/>
    </source>
</evidence>
<dbReference type="GO" id="GO:0005640">
    <property type="term" value="C:nuclear outer membrane"/>
    <property type="evidence" value="ECO:0007669"/>
    <property type="project" value="TreeGrafter"/>
</dbReference>
<evidence type="ECO:0000256" key="1">
    <source>
        <dbReference type="SAM" id="MobiDB-lite"/>
    </source>
</evidence>
<comment type="caution">
    <text evidence="3">The sequence shown here is derived from an EMBL/GenBank/DDBJ whole genome shotgun (WGS) entry which is preliminary data.</text>
</comment>
<feature type="region of interest" description="Disordered" evidence="1">
    <location>
        <begin position="302"/>
        <end position="323"/>
    </location>
</feature>
<gene>
    <name evidence="3" type="ORF">LTR91_001400</name>
</gene>